<evidence type="ECO:0000313" key="1">
    <source>
        <dbReference type="EMBL" id="MDX8337139.1"/>
    </source>
</evidence>
<proteinExistence type="predicted"/>
<comment type="caution">
    <text evidence="1">The sequence shown here is derived from an EMBL/GenBank/DDBJ whole genome shotgun (WGS) entry which is preliminary data.</text>
</comment>
<accession>A0ABU4WC87</accession>
<name>A0ABU4WC87_9FUSO</name>
<gene>
    <name evidence="1" type="ORF">RFV38_11665</name>
</gene>
<organism evidence="1 2">
    <name type="scientific">Candidatus Cetobacterium colombiensis</name>
    <dbReference type="NCBI Taxonomy" id="3073100"/>
    <lineage>
        <taxon>Bacteria</taxon>
        <taxon>Fusobacteriati</taxon>
        <taxon>Fusobacteriota</taxon>
        <taxon>Fusobacteriia</taxon>
        <taxon>Fusobacteriales</taxon>
        <taxon>Fusobacteriaceae</taxon>
        <taxon>Cetobacterium</taxon>
    </lineage>
</organism>
<keyword evidence="2" id="KW-1185">Reference proteome</keyword>
<dbReference type="Proteomes" id="UP001279681">
    <property type="component" value="Unassembled WGS sequence"/>
</dbReference>
<dbReference type="RefSeq" id="WP_320314492.1">
    <property type="nucleotide sequence ID" value="NZ_JAVIKH010000021.1"/>
</dbReference>
<evidence type="ECO:0000313" key="2">
    <source>
        <dbReference type="Proteomes" id="UP001279681"/>
    </source>
</evidence>
<protein>
    <submittedName>
        <fullName evidence="1">HTH domain-containing protein</fullName>
    </submittedName>
</protein>
<sequence>MTISVNTKHLRLLELLEFTKGNSLDFLEMFLDSNKANICSYLKEIYKGVPYGKNTTKTDEIIKCILNTNTLRSFLKKEQTISKDDRIFYLTLHLLLKSTLNLQSLSESLDVSRRTLNGDLVTIKKNIEIYSLDVHSVSGKGVFLEGEFINRKRALCTYIYKYLVEEKYMPELFKKSFSHIFHNEEIDEVLQRQIEYFISIGNCDSFFYNRELLKSFYISFKFLDDDTSSENKIKNNLNSLDSFKIYFENIFNRNSLNCVFEFFQTSLLGEISFEDIKYLQNILKICKGLFPEETVFLKNHYTVFKRILKNTLNLDISSDKFLDKFLSRTSFASKQAHYLPIFEMSFLNLNLDDSTIEKCIKLFKELRKSYWNISFTDVVSLYLYVNSNSKKEDEKKLVIVYNTIPKHLLEQLKGKIENDNNVTITNFININLFEDFKKSHNIECVGVFEGALKNSLGNLEVRHLTFPL</sequence>
<dbReference type="EMBL" id="JAVIKH010000021">
    <property type="protein sequence ID" value="MDX8337139.1"/>
    <property type="molecule type" value="Genomic_DNA"/>
</dbReference>
<reference evidence="2" key="1">
    <citation type="submission" date="2023-07" db="EMBL/GenBank/DDBJ databases">
        <authorList>
            <person name="Colorado M.A."/>
            <person name="Villamil L.M."/>
            <person name="Melo J.F."/>
            <person name="Rodriguez J.A."/>
            <person name="Ruiz R.Y."/>
        </authorList>
    </citation>
    <scope>NUCLEOTIDE SEQUENCE [LARGE SCALE GENOMIC DNA]</scope>
    <source>
        <strain evidence="2">C33</strain>
    </source>
</reference>